<name>A0A8E2JXQ8_9PEZI</name>
<dbReference type="OrthoDB" id="2155101at2759"/>
<dbReference type="AlphaFoldDB" id="A0A8E2JXQ8"/>
<reference evidence="1 2" key="1">
    <citation type="journal article" date="2016" name="Nat. Commun.">
        <title>Ectomycorrhizal ecology is imprinted in the genome of the dominant symbiotic fungus Cenococcum geophilum.</title>
        <authorList>
            <consortium name="DOE Joint Genome Institute"/>
            <person name="Peter M."/>
            <person name="Kohler A."/>
            <person name="Ohm R.A."/>
            <person name="Kuo A."/>
            <person name="Krutzmann J."/>
            <person name="Morin E."/>
            <person name="Arend M."/>
            <person name="Barry K.W."/>
            <person name="Binder M."/>
            <person name="Choi C."/>
            <person name="Clum A."/>
            <person name="Copeland A."/>
            <person name="Grisel N."/>
            <person name="Haridas S."/>
            <person name="Kipfer T."/>
            <person name="LaButti K."/>
            <person name="Lindquist E."/>
            <person name="Lipzen A."/>
            <person name="Maire R."/>
            <person name="Meier B."/>
            <person name="Mihaltcheva S."/>
            <person name="Molinier V."/>
            <person name="Murat C."/>
            <person name="Poggeler S."/>
            <person name="Quandt C.A."/>
            <person name="Sperisen C."/>
            <person name="Tritt A."/>
            <person name="Tisserant E."/>
            <person name="Crous P.W."/>
            <person name="Henrissat B."/>
            <person name="Nehls U."/>
            <person name="Egli S."/>
            <person name="Spatafora J.W."/>
            <person name="Grigoriev I.V."/>
            <person name="Martin F.M."/>
        </authorList>
    </citation>
    <scope>NUCLEOTIDE SEQUENCE [LARGE SCALE GENOMIC DNA]</scope>
    <source>
        <strain evidence="1 2">CBS 207.34</strain>
    </source>
</reference>
<sequence>MAYAYLISKTLDPLFAIGVGAAAAAARINREEKAKGRTMAETVEVLKRRVQLAFGNDTEMEKK</sequence>
<evidence type="ECO:0000313" key="2">
    <source>
        <dbReference type="Proteomes" id="UP000250140"/>
    </source>
</evidence>
<gene>
    <name evidence="1" type="ORF">AOQ84DRAFT_372497</name>
</gene>
<dbReference type="Proteomes" id="UP000250140">
    <property type="component" value="Unassembled WGS sequence"/>
</dbReference>
<dbReference type="EMBL" id="KV748787">
    <property type="protein sequence ID" value="OCL13084.1"/>
    <property type="molecule type" value="Genomic_DNA"/>
</dbReference>
<keyword evidence="2" id="KW-1185">Reference proteome</keyword>
<organism evidence="1 2">
    <name type="scientific">Glonium stellatum</name>
    <dbReference type="NCBI Taxonomy" id="574774"/>
    <lineage>
        <taxon>Eukaryota</taxon>
        <taxon>Fungi</taxon>
        <taxon>Dikarya</taxon>
        <taxon>Ascomycota</taxon>
        <taxon>Pezizomycotina</taxon>
        <taxon>Dothideomycetes</taxon>
        <taxon>Pleosporomycetidae</taxon>
        <taxon>Gloniales</taxon>
        <taxon>Gloniaceae</taxon>
        <taxon>Glonium</taxon>
    </lineage>
</organism>
<accession>A0A8E2JXQ8</accession>
<dbReference type="GO" id="GO:0009306">
    <property type="term" value="P:protein secretion"/>
    <property type="evidence" value="ECO:0007669"/>
    <property type="project" value="InterPro"/>
</dbReference>
<protein>
    <submittedName>
        <fullName evidence="1">Uncharacterized protein</fullName>
    </submittedName>
</protein>
<dbReference type="Pfam" id="PF11654">
    <property type="entry name" value="NCE101"/>
    <property type="match status" value="1"/>
</dbReference>
<dbReference type="InterPro" id="IPR024242">
    <property type="entry name" value="NCE101"/>
</dbReference>
<evidence type="ECO:0000313" key="1">
    <source>
        <dbReference type="EMBL" id="OCL13084.1"/>
    </source>
</evidence>
<proteinExistence type="predicted"/>